<feature type="compositionally biased region" description="Basic residues" evidence="1">
    <location>
        <begin position="20"/>
        <end position="31"/>
    </location>
</feature>
<organism evidence="2">
    <name type="scientific">uncultured Blastococcus sp</name>
    <dbReference type="NCBI Taxonomy" id="217144"/>
    <lineage>
        <taxon>Bacteria</taxon>
        <taxon>Bacillati</taxon>
        <taxon>Actinomycetota</taxon>
        <taxon>Actinomycetes</taxon>
        <taxon>Geodermatophilales</taxon>
        <taxon>Geodermatophilaceae</taxon>
        <taxon>Blastococcus</taxon>
        <taxon>environmental samples</taxon>
    </lineage>
</organism>
<dbReference type="AlphaFoldDB" id="A0A6J4IRS7"/>
<feature type="compositionally biased region" description="Basic residues" evidence="1">
    <location>
        <begin position="95"/>
        <end position="106"/>
    </location>
</feature>
<proteinExistence type="predicted"/>
<feature type="compositionally biased region" description="Low complexity" evidence="1">
    <location>
        <begin position="161"/>
        <end position="171"/>
    </location>
</feature>
<feature type="compositionally biased region" description="Basic and acidic residues" evidence="1">
    <location>
        <begin position="1"/>
        <end position="13"/>
    </location>
</feature>
<feature type="compositionally biased region" description="Basic residues" evidence="1">
    <location>
        <begin position="53"/>
        <end position="71"/>
    </location>
</feature>
<sequence length="249" mass="26840">DRRRAVPAERRTEPAPAPHRAGRRPRLRPRHAAVALPRAERPDRSMGGDPRLRLRTLRPPSARRRPARRAGHPAGRGPARPPRSRCLGRDEERPGRRRSAGRRSGRPGRGPPDLGAGGRRVLRAGRAGNGGRTAARDRAAHRRHDAEARLRRPAPPPSRPVPAAGAHDAMAAPPPSARGRQRRRGGHPPRAARQLSVVRRPGASAGRGRRAPDPAAAARRPALADRRPAAARRRRPGSGRGPARVAAGL</sequence>
<reference evidence="2" key="1">
    <citation type="submission" date="2020-02" db="EMBL/GenBank/DDBJ databases">
        <authorList>
            <person name="Meier V. D."/>
        </authorList>
    </citation>
    <scope>NUCLEOTIDE SEQUENCE</scope>
    <source>
        <strain evidence="2">AVDCRST_MAG57</strain>
    </source>
</reference>
<protein>
    <submittedName>
        <fullName evidence="2">Uncharacterized protein</fullName>
    </submittedName>
</protein>
<feature type="region of interest" description="Disordered" evidence="1">
    <location>
        <begin position="1"/>
        <end position="249"/>
    </location>
</feature>
<feature type="non-terminal residue" evidence="2">
    <location>
        <position position="1"/>
    </location>
</feature>
<accession>A0A6J4IRS7</accession>
<gene>
    <name evidence="2" type="ORF">AVDCRST_MAG57-2570</name>
</gene>
<name>A0A6J4IRS7_9ACTN</name>
<feature type="compositionally biased region" description="Low complexity" evidence="1">
    <location>
        <begin position="188"/>
        <end position="206"/>
    </location>
</feature>
<feature type="compositionally biased region" description="Basic and acidic residues" evidence="1">
    <location>
        <begin position="38"/>
        <end position="52"/>
    </location>
</feature>
<dbReference type="EMBL" id="CADCTI010000215">
    <property type="protein sequence ID" value="CAA9259820.1"/>
    <property type="molecule type" value="Genomic_DNA"/>
</dbReference>
<evidence type="ECO:0000313" key="2">
    <source>
        <dbReference type="EMBL" id="CAA9259820.1"/>
    </source>
</evidence>
<evidence type="ECO:0000256" key="1">
    <source>
        <dbReference type="SAM" id="MobiDB-lite"/>
    </source>
</evidence>
<feature type="compositionally biased region" description="Basic and acidic residues" evidence="1">
    <location>
        <begin position="134"/>
        <end position="150"/>
    </location>
</feature>
<feature type="non-terminal residue" evidence="2">
    <location>
        <position position="249"/>
    </location>
</feature>